<evidence type="ECO:0000313" key="2">
    <source>
        <dbReference type="EMBL" id="CAE0713956.1"/>
    </source>
</evidence>
<organism evidence="4">
    <name type="scientific">Pseudo-nitzschia australis</name>
    <dbReference type="NCBI Taxonomy" id="44445"/>
    <lineage>
        <taxon>Eukaryota</taxon>
        <taxon>Sar</taxon>
        <taxon>Stramenopiles</taxon>
        <taxon>Ochrophyta</taxon>
        <taxon>Bacillariophyta</taxon>
        <taxon>Bacillariophyceae</taxon>
        <taxon>Bacillariophycidae</taxon>
        <taxon>Bacillariales</taxon>
        <taxon>Bacillariaceae</taxon>
        <taxon>Pseudo-nitzschia</taxon>
    </lineage>
</organism>
<evidence type="ECO:0000313" key="5">
    <source>
        <dbReference type="EMBL" id="CAE0713959.1"/>
    </source>
</evidence>
<feature type="domain" description="Senescence" evidence="1">
    <location>
        <begin position="417"/>
        <end position="633"/>
    </location>
</feature>
<reference evidence="4" key="1">
    <citation type="submission" date="2021-01" db="EMBL/GenBank/DDBJ databases">
        <authorList>
            <person name="Corre E."/>
            <person name="Pelletier E."/>
            <person name="Niang G."/>
            <person name="Scheremetjew M."/>
            <person name="Finn R."/>
            <person name="Kale V."/>
            <person name="Holt S."/>
            <person name="Cochrane G."/>
            <person name="Meng A."/>
            <person name="Brown T."/>
            <person name="Cohen L."/>
        </authorList>
    </citation>
    <scope>NUCLEOTIDE SEQUENCE</scope>
    <source>
        <strain evidence="4">10249 10 AB</strain>
    </source>
</reference>
<dbReference type="InterPro" id="IPR009686">
    <property type="entry name" value="Senescence/spartin_C"/>
</dbReference>
<dbReference type="AlphaFoldDB" id="A0A6U9XGI5"/>
<dbReference type="Pfam" id="PF06911">
    <property type="entry name" value="Senescence"/>
    <property type="match status" value="1"/>
</dbReference>
<evidence type="ECO:0000313" key="3">
    <source>
        <dbReference type="EMBL" id="CAE0713957.1"/>
    </source>
</evidence>
<sequence>MERNKTRGTDATSSFFRHCSDASSATMKSPAAVLRTTATATNCHYIDLMQMDMDTNVNLPRSSTKELSKGFASSSSPSSLLDETASNTSLASSSFSLSSGLTSIYSRTRISPRGRNIFFVTHPKSQPVANEYAHAHAHQSPPLSKAKPKIKTPTNINIHITSGINSNNNNSSNINISAIVKAKANRSNQCNINSNTINDHKKSCNVEASGGVQKIQPRRLPHQILLAILSLNRDQVVWEEMEDDLYILLEGKLERLKTCKEFYFQGTTQNNNNNNNGGLTPRLSCGLLRSLGYLLSSETSRDMAMHDEHIARVANFLSIGRYPRHPKLAVVQCLYKMCLLTTAPIDHHGGNTSVEIFVEQLFEFLTTRTREWGDDIAGNLSPTAIPLLYELRARCLRDLDLERERIRSVTDKGDSTAVLIATGAKIVELGIKMSNKAIEGRINNAGKKMRGWIDDGNKNSNSNIENQQFRNQNPRKFAYHNNTSDRDAVVVRAFSGSAKRASEYAQQSSKLVAQSTIDTTLSGLYSIGNKFDETTKITNQISPETQEIIRAAGKVGMASVGAVALVAEAIMKTSKSVSSRTVGVTADIVGHKYGSVVGEVARDAADTYDNVLQTMGNITLVSNGTKLVKTAAKNAGKNQIDGDVEKAKEIILNLERQGAIVAKHALGIQWTEGTLTKELICAPSYDDDDDGDGSEWSHPNYLNKNEKLPLGSRNDIAMGTMQLALEMEPNGEAGKKITSPQIIDNKRIIS</sequence>
<dbReference type="GO" id="GO:0005886">
    <property type="term" value="C:plasma membrane"/>
    <property type="evidence" value="ECO:0007669"/>
    <property type="project" value="TreeGrafter"/>
</dbReference>
<gene>
    <name evidence="2" type="ORF">PAUS00366_LOCUS6708</name>
    <name evidence="3" type="ORF">PAUS00366_LOCUS6709</name>
    <name evidence="4" type="ORF">PAUS00366_LOCUS6710</name>
    <name evidence="5" type="ORF">PAUS00366_LOCUS6711</name>
</gene>
<dbReference type="EMBL" id="HBIX01008736">
    <property type="protein sequence ID" value="CAE0713959.1"/>
    <property type="molecule type" value="Transcribed_RNA"/>
</dbReference>
<dbReference type="EMBL" id="HBIX01008734">
    <property type="protein sequence ID" value="CAE0713957.1"/>
    <property type="molecule type" value="Transcribed_RNA"/>
</dbReference>
<dbReference type="EMBL" id="HBIX01008735">
    <property type="protein sequence ID" value="CAE0713958.1"/>
    <property type="molecule type" value="Transcribed_RNA"/>
</dbReference>
<dbReference type="PANTHER" id="PTHR21068:SF43">
    <property type="entry name" value="SPARTIN"/>
    <property type="match status" value="1"/>
</dbReference>
<evidence type="ECO:0000313" key="4">
    <source>
        <dbReference type="EMBL" id="CAE0713958.1"/>
    </source>
</evidence>
<name>A0A6U9XGI5_9STRA</name>
<evidence type="ECO:0000259" key="1">
    <source>
        <dbReference type="Pfam" id="PF06911"/>
    </source>
</evidence>
<dbReference type="PANTHER" id="PTHR21068">
    <property type="entry name" value="SPARTIN"/>
    <property type="match status" value="1"/>
</dbReference>
<accession>A0A6U9XGI5</accession>
<protein>
    <recommendedName>
        <fullName evidence="1">Senescence domain-containing protein</fullName>
    </recommendedName>
</protein>
<proteinExistence type="predicted"/>
<dbReference type="EMBL" id="HBIX01008733">
    <property type="protein sequence ID" value="CAE0713956.1"/>
    <property type="molecule type" value="Transcribed_RNA"/>
</dbReference>
<dbReference type="InterPro" id="IPR045036">
    <property type="entry name" value="Spartin-like"/>
</dbReference>